<comment type="caution">
    <text evidence="2">The sequence shown here is derived from an EMBL/GenBank/DDBJ whole genome shotgun (WGS) entry which is preliminary data.</text>
</comment>
<sequence length="100" mass="11611">MVSDVALLWSFRCKQLLYVLLTLLIGTLQRTSPSLSSHFAVCERRGERWDRPRLGEQQQTSGGQSFSEWEEEEEKLTKTLSFSREGIYVVVQKMIDSRAR</sequence>
<dbReference type="EMBL" id="CADEAL010004457">
    <property type="protein sequence ID" value="CAB1460012.1"/>
    <property type="molecule type" value="Genomic_DNA"/>
</dbReference>
<gene>
    <name evidence="2" type="ORF">PLEPLA_LOCUS47849</name>
</gene>
<dbReference type="AlphaFoldDB" id="A0A9N7VVA3"/>
<keyword evidence="3" id="KW-1185">Reference proteome</keyword>
<reference evidence="2" key="1">
    <citation type="submission" date="2020-03" db="EMBL/GenBank/DDBJ databases">
        <authorList>
            <person name="Weist P."/>
        </authorList>
    </citation>
    <scope>NUCLEOTIDE SEQUENCE</scope>
</reference>
<protein>
    <submittedName>
        <fullName evidence="2">Uncharacterized protein</fullName>
    </submittedName>
</protein>
<dbReference type="Proteomes" id="UP001153269">
    <property type="component" value="Unassembled WGS sequence"/>
</dbReference>
<evidence type="ECO:0000313" key="3">
    <source>
        <dbReference type="Proteomes" id="UP001153269"/>
    </source>
</evidence>
<feature type="region of interest" description="Disordered" evidence="1">
    <location>
        <begin position="50"/>
        <end position="72"/>
    </location>
</feature>
<name>A0A9N7VVA3_PLEPL</name>
<proteinExistence type="predicted"/>
<accession>A0A9N7VVA3</accession>
<evidence type="ECO:0000313" key="2">
    <source>
        <dbReference type="EMBL" id="CAB1460012.1"/>
    </source>
</evidence>
<feature type="compositionally biased region" description="Polar residues" evidence="1">
    <location>
        <begin position="56"/>
        <end position="67"/>
    </location>
</feature>
<evidence type="ECO:0000256" key="1">
    <source>
        <dbReference type="SAM" id="MobiDB-lite"/>
    </source>
</evidence>
<organism evidence="2 3">
    <name type="scientific">Pleuronectes platessa</name>
    <name type="common">European plaice</name>
    <dbReference type="NCBI Taxonomy" id="8262"/>
    <lineage>
        <taxon>Eukaryota</taxon>
        <taxon>Metazoa</taxon>
        <taxon>Chordata</taxon>
        <taxon>Craniata</taxon>
        <taxon>Vertebrata</taxon>
        <taxon>Euteleostomi</taxon>
        <taxon>Actinopterygii</taxon>
        <taxon>Neopterygii</taxon>
        <taxon>Teleostei</taxon>
        <taxon>Neoteleostei</taxon>
        <taxon>Acanthomorphata</taxon>
        <taxon>Carangaria</taxon>
        <taxon>Pleuronectiformes</taxon>
        <taxon>Pleuronectoidei</taxon>
        <taxon>Pleuronectidae</taxon>
        <taxon>Pleuronectes</taxon>
    </lineage>
</organism>